<protein>
    <submittedName>
        <fullName evidence="1">Uncharacterized protein</fullName>
    </submittedName>
</protein>
<reference evidence="1 2" key="1">
    <citation type="journal article" date="2011" name="Appl. Environ. Microbiol.">
        <title>Contribution of a Sodium Ion Gradient to Energy Conservation during Fermentation in the Cyanobacterium Arthrospira (Spirulina) maxima CS-328.</title>
        <authorList>
            <person name="Carrieri D."/>
            <person name="Ananyev G."/>
            <person name="Lenz O."/>
            <person name="Bryant D.A."/>
            <person name="Dismukes G.C."/>
        </authorList>
    </citation>
    <scope>NUCLEOTIDE SEQUENCE [LARGE SCALE GENOMIC DNA]</scope>
    <source>
        <strain evidence="1 2">CS-328</strain>
    </source>
</reference>
<dbReference type="EMBL" id="ABYK01000010">
    <property type="protein sequence ID" value="EDZ95485.1"/>
    <property type="molecule type" value="Genomic_DNA"/>
</dbReference>
<keyword evidence="2" id="KW-1185">Reference proteome</keyword>
<name>B5VZ17_LIMMA</name>
<dbReference type="AlphaFoldDB" id="B5VZ17"/>
<comment type="caution">
    <text evidence="1">The sequence shown here is derived from an EMBL/GenBank/DDBJ whole genome shotgun (WGS) entry which is preliminary data.</text>
</comment>
<accession>B5VZ17</accession>
<sequence>MGCDLLAPLFRAPPSLITLPLNQPLHSEDYI</sequence>
<gene>
    <name evidence="1" type="ORF">AmaxDRAFT_1755</name>
</gene>
<dbReference type="Proteomes" id="UP000004061">
    <property type="component" value="Unassembled WGS sequence"/>
</dbReference>
<evidence type="ECO:0000313" key="2">
    <source>
        <dbReference type="Proteomes" id="UP000004061"/>
    </source>
</evidence>
<organism evidence="1 2">
    <name type="scientific">Limnospira maxima CS-328</name>
    <dbReference type="NCBI Taxonomy" id="513049"/>
    <lineage>
        <taxon>Bacteria</taxon>
        <taxon>Bacillati</taxon>
        <taxon>Cyanobacteriota</taxon>
        <taxon>Cyanophyceae</taxon>
        <taxon>Oscillatoriophycideae</taxon>
        <taxon>Oscillatoriales</taxon>
        <taxon>Sirenicapillariaceae</taxon>
        <taxon>Limnospira</taxon>
    </lineage>
</organism>
<proteinExistence type="predicted"/>
<evidence type="ECO:0000313" key="1">
    <source>
        <dbReference type="EMBL" id="EDZ95485.1"/>
    </source>
</evidence>